<dbReference type="GO" id="GO:0016491">
    <property type="term" value="F:oxidoreductase activity"/>
    <property type="evidence" value="ECO:0007669"/>
    <property type="project" value="InterPro"/>
</dbReference>
<evidence type="ECO:0000256" key="1">
    <source>
        <dbReference type="ARBA" id="ARBA00022723"/>
    </source>
</evidence>
<keyword evidence="5" id="KW-1185">Reference proteome</keyword>
<dbReference type="GO" id="GO:0046872">
    <property type="term" value="F:metal ion binding"/>
    <property type="evidence" value="ECO:0007669"/>
    <property type="project" value="UniProtKB-KW"/>
</dbReference>
<dbReference type="InterPro" id="IPR002227">
    <property type="entry name" value="Tyrosinase_Cu-bd"/>
</dbReference>
<evidence type="ECO:0000256" key="2">
    <source>
        <dbReference type="SAM" id="SignalP"/>
    </source>
</evidence>
<dbReference type="Pfam" id="PF00264">
    <property type="entry name" value="Tyrosinase"/>
    <property type="match status" value="1"/>
</dbReference>
<dbReference type="InterPro" id="IPR050316">
    <property type="entry name" value="Tyrosinase/Hemocyanin"/>
</dbReference>
<dbReference type="InterPro" id="IPR008922">
    <property type="entry name" value="Di-copper_centre_dom_sf"/>
</dbReference>
<feature type="domain" description="Tyrosinase copper-binding" evidence="3">
    <location>
        <begin position="252"/>
        <end position="263"/>
    </location>
</feature>
<dbReference type="EMBL" id="ML977368">
    <property type="protein sequence ID" value="KAF2106012.1"/>
    <property type="molecule type" value="Genomic_DNA"/>
</dbReference>
<name>A0A6A5YFF5_9PLEO</name>
<dbReference type="Proteomes" id="UP000799770">
    <property type="component" value="Unassembled WGS sequence"/>
</dbReference>
<evidence type="ECO:0000313" key="5">
    <source>
        <dbReference type="Proteomes" id="UP000799770"/>
    </source>
</evidence>
<protein>
    <recommendedName>
        <fullName evidence="3">Tyrosinase copper-binding domain-containing protein</fullName>
    </recommendedName>
</protein>
<reference evidence="4" key="1">
    <citation type="journal article" date="2020" name="Stud. Mycol.">
        <title>101 Dothideomycetes genomes: a test case for predicting lifestyles and emergence of pathogens.</title>
        <authorList>
            <person name="Haridas S."/>
            <person name="Albert R."/>
            <person name="Binder M."/>
            <person name="Bloem J."/>
            <person name="Labutti K."/>
            <person name="Salamov A."/>
            <person name="Andreopoulos B."/>
            <person name="Baker S."/>
            <person name="Barry K."/>
            <person name="Bills G."/>
            <person name="Bluhm B."/>
            <person name="Cannon C."/>
            <person name="Castanera R."/>
            <person name="Culley D."/>
            <person name="Daum C."/>
            <person name="Ezra D."/>
            <person name="Gonzalez J."/>
            <person name="Henrissat B."/>
            <person name="Kuo A."/>
            <person name="Liang C."/>
            <person name="Lipzen A."/>
            <person name="Lutzoni F."/>
            <person name="Magnuson J."/>
            <person name="Mondo S."/>
            <person name="Nolan M."/>
            <person name="Ohm R."/>
            <person name="Pangilinan J."/>
            <person name="Park H.-J."/>
            <person name="Ramirez L."/>
            <person name="Alfaro M."/>
            <person name="Sun H."/>
            <person name="Tritt A."/>
            <person name="Yoshinaga Y."/>
            <person name="Zwiers L.-H."/>
            <person name="Turgeon B."/>
            <person name="Goodwin S."/>
            <person name="Spatafora J."/>
            <person name="Crous P."/>
            <person name="Grigoriev I."/>
        </authorList>
    </citation>
    <scope>NUCLEOTIDE SEQUENCE</scope>
    <source>
        <strain evidence="4">CBS 627.86</strain>
    </source>
</reference>
<sequence length="324" mass="34097">MRLSLLSSALAAAGAGAGGALSGATPFVVTPPSAAPNVASPKLLAAAATCSNPRVRTEWDSLSASGKSAFVNAIKCLIGKPASGQFPQARNRYEDLVALHQDLTPNVHGNSKFLIWHRYYIWTFEDILRAECGYSGTLPWFDESRYAGKFSQSSIFSGTYFGAIALGGGCVTNGAFAGLTCNVGPGTGNGAHCLARNGDSSKTANTNSAMVSACNARTDYADMAACSEGGAHAWGHNGIGAVMQDTYASPSDPVFWLHHGFIDRNFRVWQNAASGRASSIDGTDRAGNRLTLSTQVSVNGLRPSVTIGDIIDTMNTKLCYKYNY</sequence>
<dbReference type="AlphaFoldDB" id="A0A6A5YFF5"/>
<dbReference type="PROSITE" id="PS00498">
    <property type="entry name" value="TYROSINASE_2"/>
    <property type="match status" value="1"/>
</dbReference>
<dbReference type="PANTHER" id="PTHR11474">
    <property type="entry name" value="TYROSINASE FAMILY MEMBER"/>
    <property type="match status" value="1"/>
</dbReference>
<accession>A0A6A5YFF5</accession>
<feature type="signal peptide" evidence="2">
    <location>
        <begin position="1"/>
        <end position="19"/>
    </location>
</feature>
<organism evidence="4 5">
    <name type="scientific">Lophiotrema nucula</name>
    <dbReference type="NCBI Taxonomy" id="690887"/>
    <lineage>
        <taxon>Eukaryota</taxon>
        <taxon>Fungi</taxon>
        <taxon>Dikarya</taxon>
        <taxon>Ascomycota</taxon>
        <taxon>Pezizomycotina</taxon>
        <taxon>Dothideomycetes</taxon>
        <taxon>Pleosporomycetidae</taxon>
        <taxon>Pleosporales</taxon>
        <taxon>Lophiotremataceae</taxon>
        <taxon>Lophiotrema</taxon>
    </lineage>
</organism>
<dbReference type="Gene3D" id="1.10.1280.10">
    <property type="entry name" value="Di-copper center containing domain from catechol oxidase"/>
    <property type="match status" value="1"/>
</dbReference>
<dbReference type="SUPFAM" id="SSF48056">
    <property type="entry name" value="Di-copper centre-containing domain"/>
    <property type="match status" value="1"/>
</dbReference>
<dbReference type="OrthoDB" id="6132182at2759"/>
<proteinExistence type="predicted"/>
<keyword evidence="2" id="KW-0732">Signal</keyword>
<evidence type="ECO:0000313" key="4">
    <source>
        <dbReference type="EMBL" id="KAF2106012.1"/>
    </source>
</evidence>
<dbReference type="PRINTS" id="PR00092">
    <property type="entry name" value="TYROSINASE"/>
</dbReference>
<feature type="chain" id="PRO_5025366882" description="Tyrosinase copper-binding domain-containing protein" evidence="2">
    <location>
        <begin position="20"/>
        <end position="324"/>
    </location>
</feature>
<gene>
    <name evidence="4" type="ORF">BDV96DRAFT_617583</name>
</gene>
<evidence type="ECO:0000259" key="3">
    <source>
        <dbReference type="PROSITE" id="PS00498"/>
    </source>
</evidence>
<dbReference type="PANTHER" id="PTHR11474:SF116">
    <property type="entry name" value="TYROSINASE"/>
    <property type="match status" value="1"/>
</dbReference>
<keyword evidence="1" id="KW-0479">Metal-binding</keyword>